<comment type="subcellular location">
    <subcellularLocation>
        <location evidence="1">Membrane</location>
        <topology evidence="1">Multi-pass membrane protein</topology>
    </subcellularLocation>
</comment>
<evidence type="ECO:0000256" key="3">
    <source>
        <dbReference type="ARBA" id="ARBA00022692"/>
    </source>
</evidence>
<keyword evidence="2" id="KW-1003">Cell membrane</keyword>
<dbReference type="Pfam" id="PF02361">
    <property type="entry name" value="CbiQ"/>
    <property type="match status" value="1"/>
</dbReference>
<evidence type="ECO:0000313" key="8">
    <source>
        <dbReference type="Proteomes" id="UP000501058"/>
    </source>
</evidence>
<reference evidence="7 8" key="1">
    <citation type="submission" date="2020-03" db="EMBL/GenBank/DDBJ databases">
        <title>Propioniciclava sp. nov., isolated from Hydrophilus acuminatus.</title>
        <authorList>
            <person name="Hyun D.-W."/>
            <person name="Bae J.-W."/>
        </authorList>
    </citation>
    <scope>NUCLEOTIDE SEQUENCE [LARGE SCALE GENOMIC DNA]</scope>
    <source>
        <strain evidence="7 8">HDW11</strain>
    </source>
</reference>
<dbReference type="CDD" id="cd16914">
    <property type="entry name" value="EcfT"/>
    <property type="match status" value="1"/>
</dbReference>
<dbReference type="PANTHER" id="PTHR34857:SF2">
    <property type="entry name" value="SLL0384 PROTEIN"/>
    <property type="match status" value="1"/>
</dbReference>
<proteinExistence type="predicted"/>
<keyword evidence="8" id="KW-1185">Reference proteome</keyword>
<protein>
    <submittedName>
        <fullName evidence="7">Energy-coupling factor transporter transmembrane protein EcfT</fullName>
    </submittedName>
</protein>
<keyword evidence="4 6" id="KW-1133">Transmembrane helix</keyword>
<dbReference type="RefSeq" id="WP_166233836.1">
    <property type="nucleotide sequence ID" value="NZ_CP049865.1"/>
</dbReference>
<evidence type="ECO:0000256" key="6">
    <source>
        <dbReference type="SAM" id="Phobius"/>
    </source>
</evidence>
<keyword evidence="3 6" id="KW-0812">Transmembrane</keyword>
<feature type="transmembrane region" description="Helical" evidence="6">
    <location>
        <begin position="241"/>
        <end position="261"/>
    </location>
</feature>
<dbReference type="EMBL" id="CP049865">
    <property type="protein sequence ID" value="QIK72761.1"/>
    <property type="molecule type" value="Genomic_DNA"/>
</dbReference>
<sequence>MSTPQPPAAAHHGAPAAWLARREPTVKVGVLLGVSLITLVMFDPAPLAGWYLLALVGVLATARMPARTLLLGQAPFVLFAVGLVSVNALSRPGTEIWPGAPIRVTYEGLSIGIALALRGLLIGVLTLGFLATTPPRDLMVSLLLRVRLSPRYAYAILAGHRMLGAMPARWATIRAAHAVRAPLGRDGRPRLGARGWGRCAFALLTTSVRSAERIALALESRGLADGPRTVWRPVPLGAGDLVLVGVVAAAIIAGLASQGILPPAFLG</sequence>
<accession>A0A6G7Y805</accession>
<dbReference type="InterPro" id="IPR003339">
    <property type="entry name" value="ABC/ECF_trnsptr_transmembrane"/>
</dbReference>
<feature type="transmembrane region" description="Helical" evidence="6">
    <location>
        <begin position="109"/>
        <end position="131"/>
    </location>
</feature>
<dbReference type="InterPro" id="IPR051611">
    <property type="entry name" value="ECF_transporter_component"/>
</dbReference>
<gene>
    <name evidence="7" type="ORF">G7070_11365</name>
</gene>
<dbReference type="AlphaFoldDB" id="A0A6G7Y805"/>
<evidence type="ECO:0000256" key="2">
    <source>
        <dbReference type="ARBA" id="ARBA00022475"/>
    </source>
</evidence>
<feature type="transmembrane region" description="Helical" evidence="6">
    <location>
        <begin position="68"/>
        <end position="89"/>
    </location>
</feature>
<evidence type="ECO:0000256" key="1">
    <source>
        <dbReference type="ARBA" id="ARBA00004141"/>
    </source>
</evidence>
<name>A0A6G7Y805_9ACTN</name>
<dbReference type="Proteomes" id="UP000501058">
    <property type="component" value="Chromosome"/>
</dbReference>
<dbReference type="PANTHER" id="PTHR34857">
    <property type="entry name" value="SLL0384 PROTEIN"/>
    <property type="match status" value="1"/>
</dbReference>
<dbReference type="KEGG" id="prv:G7070_11365"/>
<evidence type="ECO:0000256" key="4">
    <source>
        <dbReference type="ARBA" id="ARBA00022989"/>
    </source>
</evidence>
<organism evidence="7 8">
    <name type="scientific">Propioniciclava coleopterorum</name>
    <dbReference type="NCBI Taxonomy" id="2714937"/>
    <lineage>
        <taxon>Bacteria</taxon>
        <taxon>Bacillati</taxon>
        <taxon>Actinomycetota</taxon>
        <taxon>Actinomycetes</taxon>
        <taxon>Propionibacteriales</taxon>
        <taxon>Propionibacteriaceae</taxon>
        <taxon>Propioniciclava</taxon>
    </lineage>
</organism>
<evidence type="ECO:0000256" key="5">
    <source>
        <dbReference type="ARBA" id="ARBA00023136"/>
    </source>
</evidence>
<keyword evidence="5 6" id="KW-0472">Membrane</keyword>
<feature type="transmembrane region" description="Helical" evidence="6">
    <location>
        <begin position="28"/>
        <end position="56"/>
    </location>
</feature>
<dbReference type="GO" id="GO:0005886">
    <property type="term" value="C:plasma membrane"/>
    <property type="evidence" value="ECO:0007669"/>
    <property type="project" value="UniProtKB-ARBA"/>
</dbReference>
<evidence type="ECO:0000313" key="7">
    <source>
        <dbReference type="EMBL" id="QIK72761.1"/>
    </source>
</evidence>